<dbReference type="Proteomes" id="UP000092600">
    <property type="component" value="Unassembled WGS sequence"/>
</dbReference>
<keyword evidence="1" id="KW-0597">Phosphoprotein</keyword>
<dbReference type="Gene3D" id="3.40.50.2300">
    <property type="match status" value="1"/>
</dbReference>
<dbReference type="Pfam" id="PF00072">
    <property type="entry name" value="Response_reg"/>
    <property type="match status" value="1"/>
</dbReference>
<dbReference type="PROSITE" id="PS50110">
    <property type="entry name" value="RESPONSE_REGULATORY"/>
    <property type="match status" value="1"/>
</dbReference>
<evidence type="ECO:0000313" key="5">
    <source>
        <dbReference type="Proteomes" id="UP000515123"/>
    </source>
</evidence>
<dbReference type="GeneID" id="109713249"/>
<accession>A0A199UIV6</accession>
<evidence type="ECO:0000259" key="2">
    <source>
        <dbReference type="PROSITE" id="PS50110"/>
    </source>
</evidence>
<dbReference type="STRING" id="4615.A0A199UIV6"/>
<dbReference type="OrthoDB" id="21225at2759"/>
<dbReference type="AlphaFoldDB" id="A0A199UIV6"/>
<dbReference type="RefSeq" id="XP_020092837.1">
    <property type="nucleotide sequence ID" value="XM_020237248.1"/>
</dbReference>
<dbReference type="SUPFAM" id="SSF52172">
    <property type="entry name" value="CheY-like"/>
    <property type="match status" value="1"/>
</dbReference>
<dbReference type="EMBL" id="LSRQ01007764">
    <property type="protein sequence ID" value="OAY64669.1"/>
    <property type="molecule type" value="Genomic_DNA"/>
</dbReference>
<dbReference type="Proteomes" id="UP000515123">
    <property type="component" value="Linkage group 7"/>
</dbReference>
<dbReference type="GO" id="GO:0000160">
    <property type="term" value="P:phosphorelay signal transduction system"/>
    <property type="evidence" value="ECO:0007669"/>
    <property type="project" value="InterPro"/>
</dbReference>
<gene>
    <name evidence="6" type="primary">LOC109713249</name>
    <name evidence="3" type="ORF">ACMD2_18060</name>
</gene>
<sequence>MGSGPEKIKGSTSASSGKNVLRALVVDDSKFHRVLQTALLRFFKVETTAAENGKEAVDLFRSGSNFDIVLMDKEMPVMDGPEATRTLRSMGVDAKIVGITANASSESKAEFMEAGIDDFLLKPLTADNVASLLENMGKN</sequence>
<feature type="modified residue" description="4-aspartylphosphate" evidence="1">
    <location>
        <position position="72"/>
    </location>
</feature>
<protein>
    <submittedName>
        <fullName evidence="3 6">Two-component response regulator ORR42</fullName>
    </submittedName>
</protein>
<dbReference type="PANTHER" id="PTHR43228:SF1">
    <property type="entry name" value="TWO-COMPONENT RESPONSE REGULATOR ARR22"/>
    <property type="match status" value="1"/>
</dbReference>
<dbReference type="PANTHER" id="PTHR43228">
    <property type="entry name" value="TWO-COMPONENT RESPONSE REGULATOR"/>
    <property type="match status" value="1"/>
</dbReference>
<dbReference type="InterPro" id="IPR052048">
    <property type="entry name" value="ST_Response_Regulator"/>
</dbReference>
<evidence type="ECO:0000313" key="4">
    <source>
        <dbReference type="Proteomes" id="UP000092600"/>
    </source>
</evidence>
<organism evidence="3 4">
    <name type="scientific">Ananas comosus</name>
    <name type="common">Pineapple</name>
    <name type="synonym">Ananas ananas</name>
    <dbReference type="NCBI Taxonomy" id="4615"/>
    <lineage>
        <taxon>Eukaryota</taxon>
        <taxon>Viridiplantae</taxon>
        <taxon>Streptophyta</taxon>
        <taxon>Embryophyta</taxon>
        <taxon>Tracheophyta</taxon>
        <taxon>Spermatophyta</taxon>
        <taxon>Magnoliopsida</taxon>
        <taxon>Liliopsida</taxon>
        <taxon>Poales</taxon>
        <taxon>Bromeliaceae</taxon>
        <taxon>Bromelioideae</taxon>
        <taxon>Ananas</taxon>
    </lineage>
</organism>
<dbReference type="Gramene" id="Aco017594.1.mrna1">
    <property type="protein sequence ID" value="Aco017594.1.mrna1"/>
    <property type="gene ID" value="Aco017594.1.path1"/>
</dbReference>
<reference evidence="6" key="2">
    <citation type="submission" date="2025-04" db="UniProtKB">
        <authorList>
            <consortium name="RefSeq"/>
        </authorList>
    </citation>
    <scope>IDENTIFICATION</scope>
    <source>
        <tissue evidence="6">Leaf</tissue>
    </source>
</reference>
<keyword evidence="5" id="KW-1185">Reference proteome</keyword>
<dbReference type="CDD" id="cd17546">
    <property type="entry name" value="REC_hyHK_CKI1_RcsC-like"/>
    <property type="match status" value="1"/>
</dbReference>
<reference evidence="3 4" key="1">
    <citation type="journal article" date="2016" name="DNA Res.">
        <title>The draft genome of MD-2 pineapple using hybrid error correction of long reads.</title>
        <authorList>
            <person name="Redwan R.M."/>
            <person name="Saidin A."/>
            <person name="Kumar S.V."/>
        </authorList>
    </citation>
    <scope>NUCLEOTIDE SEQUENCE [LARGE SCALE GENOMIC DNA]</scope>
    <source>
        <strain evidence="4">cv. MD2</strain>
        <tissue evidence="3">Leaf</tissue>
    </source>
</reference>
<dbReference type="InterPro" id="IPR001789">
    <property type="entry name" value="Sig_transdc_resp-reg_receiver"/>
</dbReference>
<evidence type="ECO:0000256" key="1">
    <source>
        <dbReference type="PROSITE-ProRule" id="PRU00169"/>
    </source>
</evidence>
<dbReference type="InterPro" id="IPR011006">
    <property type="entry name" value="CheY-like_superfamily"/>
</dbReference>
<dbReference type="SMART" id="SM00448">
    <property type="entry name" value="REC"/>
    <property type="match status" value="1"/>
</dbReference>
<evidence type="ECO:0000313" key="3">
    <source>
        <dbReference type="EMBL" id="OAY64669.1"/>
    </source>
</evidence>
<name>A0A199UIV6_ANACO</name>
<feature type="domain" description="Response regulatory" evidence="2">
    <location>
        <begin position="22"/>
        <end position="137"/>
    </location>
</feature>
<evidence type="ECO:0000313" key="6">
    <source>
        <dbReference type="RefSeq" id="XP_020092837.1"/>
    </source>
</evidence>
<proteinExistence type="predicted"/>